<dbReference type="InterPro" id="IPR011704">
    <property type="entry name" value="ATPase_dyneun-rel_AAA"/>
</dbReference>
<dbReference type="InterPro" id="IPR002035">
    <property type="entry name" value="VWF_A"/>
</dbReference>
<dbReference type="eggNOG" id="arCOG06472">
    <property type="taxonomic scope" value="Archaea"/>
</dbReference>
<dbReference type="InterPro" id="IPR036465">
    <property type="entry name" value="vWFA_dom_sf"/>
</dbReference>
<dbReference type="RefSeq" id="WP_015505126.1">
    <property type="nucleotide sequence ID" value="NC_020913.1"/>
</dbReference>
<dbReference type="Pfam" id="PF07728">
    <property type="entry name" value="AAA_5"/>
    <property type="match status" value="1"/>
</dbReference>
<dbReference type="HOGENOM" id="CLU_016684_6_2_2"/>
<dbReference type="InterPro" id="IPR003593">
    <property type="entry name" value="AAA+_ATPase"/>
</dbReference>
<dbReference type="Proteomes" id="UP000012672">
    <property type="component" value="Chromosome"/>
</dbReference>
<proteinExistence type="predicted"/>
<feature type="compositionally biased region" description="Basic and acidic residues" evidence="1">
    <location>
        <begin position="312"/>
        <end position="325"/>
    </location>
</feature>
<feature type="domain" description="VWFA" evidence="2">
    <location>
        <begin position="450"/>
        <end position="632"/>
    </location>
</feature>
<feature type="compositionally biased region" description="Acidic residues" evidence="1">
    <location>
        <begin position="326"/>
        <end position="337"/>
    </location>
</feature>
<reference evidence="3 4" key="1">
    <citation type="journal article" date="2012" name="J. Bacteriol.">
        <title>Genome sequence of 'Candidatus Methanomethylophilus alvus' Mx1201, a methanogenic archaeon from the human gut belonging to a seventh order of methanogens.</title>
        <authorList>
            <person name="Borrel G."/>
            <person name="Harris H.M."/>
            <person name="Tottey W."/>
            <person name="Mihajlovski A."/>
            <person name="Parisot N."/>
            <person name="Peyretaillade E."/>
            <person name="Peyret P."/>
            <person name="Gribaldo S."/>
            <person name="O'Toole P.W."/>
            <person name="Brugere J.F."/>
        </authorList>
    </citation>
    <scope>NUCLEOTIDE SEQUENCE [LARGE SCALE GENOMIC DNA]</scope>
    <source>
        <strain evidence="3 4">Mx1201</strain>
    </source>
</reference>
<dbReference type="InterPro" id="IPR041628">
    <property type="entry name" value="ChlI/MoxR_AAA_lid"/>
</dbReference>
<dbReference type="PANTHER" id="PTHR35023:SF1">
    <property type="entry name" value="MG-PROTOPORPHYRIN IX CHELATASE"/>
    <property type="match status" value="1"/>
</dbReference>
<feature type="compositionally biased region" description="Pro residues" evidence="1">
    <location>
        <begin position="285"/>
        <end position="294"/>
    </location>
</feature>
<evidence type="ECO:0000259" key="2">
    <source>
        <dbReference type="PROSITE" id="PS50234"/>
    </source>
</evidence>
<dbReference type="InterPro" id="IPR027417">
    <property type="entry name" value="P-loop_NTPase"/>
</dbReference>
<dbReference type="InterPro" id="IPR052989">
    <property type="entry name" value="Mg-chelatase_DI-like"/>
</dbReference>
<dbReference type="GeneID" id="41322016"/>
<dbReference type="GO" id="GO:0005524">
    <property type="term" value="F:ATP binding"/>
    <property type="evidence" value="ECO:0007669"/>
    <property type="project" value="InterPro"/>
</dbReference>
<organism evidence="3 4">
    <name type="scientific">Methanomethylophilus alvi (strain Mx1201)</name>
    <dbReference type="NCBI Taxonomy" id="1236689"/>
    <lineage>
        <taxon>Archaea</taxon>
        <taxon>Methanobacteriati</taxon>
        <taxon>Thermoplasmatota</taxon>
        <taxon>Thermoplasmata</taxon>
        <taxon>Methanomassiliicoccales</taxon>
        <taxon>Methanomethylophilaceae</taxon>
        <taxon>Methanomethylophilus</taxon>
    </lineage>
</organism>
<dbReference type="Pfam" id="PF17863">
    <property type="entry name" value="AAA_lid_2"/>
    <property type="match status" value="1"/>
</dbReference>
<dbReference type="SUPFAM" id="SSF52540">
    <property type="entry name" value="P-loop containing nucleoside triphosphate hydrolases"/>
    <property type="match status" value="1"/>
</dbReference>
<keyword evidence="4" id="KW-1185">Reference proteome</keyword>
<dbReference type="Gene3D" id="1.10.8.80">
    <property type="entry name" value="Magnesium chelatase subunit I, C-Terminal domain"/>
    <property type="match status" value="1"/>
</dbReference>
<dbReference type="KEGG" id="max:MMALV_12480"/>
<protein>
    <submittedName>
        <fullName evidence="3">ChlI component of cobalt chelatase involved in B12 biosynthesis / ChlD component of cobalt chelatase involved in B12 biosynthesis</fullName>
    </submittedName>
</protein>
<dbReference type="Gene3D" id="3.40.50.410">
    <property type="entry name" value="von Willebrand factor, type A domain"/>
    <property type="match status" value="1"/>
</dbReference>
<evidence type="ECO:0000313" key="3">
    <source>
        <dbReference type="EMBL" id="AGI85979.1"/>
    </source>
</evidence>
<feature type="region of interest" description="Disordered" evidence="1">
    <location>
        <begin position="279"/>
        <end position="346"/>
    </location>
</feature>
<sequence>MPAGPVNSLPFTAVVGMDDAKRALECALVNPNIRTVLLRGGGGTAKTVLARAAAGITDRKVVNCPLNVTDEQLFGGMDIEEAMKTGRPALQPGLLARADGNILYIDDVNLMDRGMLAGVLDAVLTGTVHVERGPVSAVYRCDTTLVATMNPEDSDLSAHMLDRFDLCAYASECDAEQRHTILTRNAEFCDDPSRFMDLYGKDEEEERVKVGRASKILPLVTISDELVSVISELCVKVGADGVRGDIAMVECAESLAALNGRDEVMRKDVEEAAVLCLPHRRNYDQPPPPPQPPEPPEEPPEEPPDDEEEDRQDPPRDDPDERRDPPEEEHEDEEEEKPPEPPMQDMPDLEEMMFEIGRQFRVIDYLDTRDRVPSRTKTRKGRRAMAVSADGTGRYARSRIPDGRTEDIAFDATIRAAAPYQRVRHSDDVALVIEKQDIREKVRERRSGCTLLFLVDASGSLGVRKRMATVKGAILSMLRDSYVKRDRIGLMAFRRDSADMILPPTKSVEYSYKCLEELPTGGKTPLSEALVRVDEYMTAYARCHVGERCFVILVTDGRANVPLREGADANDEVQKMAEDMKIPGVKWIVVDAGMGFPHFDNARMLAEKMGARYFKLEDLDADRFAEGVKAAIDP</sequence>
<feature type="compositionally biased region" description="Acidic residues" evidence="1">
    <location>
        <begin position="295"/>
        <end position="311"/>
    </location>
</feature>
<dbReference type="EMBL" id="CP004049">
    <property type="protein sequence ID" value="AGI85979.1"/>
    <property type="molecule type" value="Genomic_DNA"/>
</dbReference>
<dbReference type="SMART" id="SM00327">
    <property type="entry name" value="VWA"/>
    <property type="match status" value="1"/>
</dbReference>
<dbReference type="SUPFAM" id="SSF53300">
    <property type="entry name" value="vWA-like"/>
    <property type="match status" value="1"/>
</dbReference>
<evidence type="ECO:0000313" key="4">
    <source>
        <dbReference type="Proteomes" id="UP000012672"/>
    </source>
</evidence>
<accession>M9SE52</accession>
<dbReference type="InParanoid" id="M9SE52"/>
<gene>
    <name evidence="3" type="ORF">MMALV_12480</name>
</gene>
<dbReference type="Pfam" id="PF13519">
    <property type="entry name" value="VWA_2"/>
    <property type="match status" value="1"/>
</dbReference>
<evidence type="ECO:0000256" key="1">
    <source>
        <dbReference type="SAM" id="MobiDB-lite"/>
    </source>
</evidence>
<dbReference type="STRING" id="1236689.MMALV_12480"/>
<dbReference type="Gene3D" id="3.40.50.300">
    <property type="entry name" value="P-loop containing nucleotide triphosphate hydrolases"/>
    <property type="match status" value="1"/>
</dbReference>
<dbReference type="SMART" id="SM00382">
    <property type="entry name" value="AAA"/>
    <property type="match status" value="1"/>
</dbReference>
<dbReference type="AlphaFoldDB" id="M9SE52"/>
<dbReference type="PROSITE" id="PS50234">
    <property type="entry name" value="VWFA"/>
    <property type="match status" value="1"/>
</dbReference>
<dbReference type="PANTHER" id="PTHR35023">
    <property type="entry name" value="CHELATASE-RELATED"/>
    <property type="match status" value="1"/>
</dbReference>
<dbReference type="GO" id="GO:0016887">
    <property type="term" value="F:ATP hydrolysis activity"/>
    <property type="evidence" value="ECO:0007669"/>
    <property type="project" value="InterPro"/>
</dbReference>
<name>M9SE52_METAX</name>